<reference evidence="3" key="1">
    <citation type="submission" date="2016-10" db="EMBL/GenBank/DDBJ databases">
        <authorList>
            <person name="Varghese N."/>
            <person name="Submissions S."/>
        </authorList>
    </citation>
    <scope>NUCLEOTIDE SEQUENCE [LARGE SCALE GENOMIC DNA]</scope>
    <source>
        <strain evidence="3">MPL-11</strain>
    </source>
</reference>
<name>A0A1H0ZUF3_9LACT</name>
<feature type="transmembrane region" description="Helical" evidence="1">
    <location>
        <begin position="20"/>
        <end position="39"/>
    </location>
</feature>
<evidence type="ECO:0000256" key="1">
    <source>
        <dbReference type="SAM" id="Phobius"/>
    </source>
</evidence>
<keyword evidence="3" id="KW-1185">Reference proteome</keyword>
<keyword evidence="1" id="KW-0472">Membrane</keyword>
<evidence type="ECO:0000313" key="3">
    <source>
        <dbReference type="Proteomes" id="UP000199481"/>
    </source>
</evidence>
<dbReference type="OrthoDB" id="2329101at2"/>
<sequence>MSECLNFFYRGGMGTMMFMGFFWILLLVVVVFLIGKLFFNQPNQSSNRETPLELLQKEYAKGNISEEDYLERKKHLQ</sequence>
<gene>
    <name evidence="2" type="ORF">SAMN04487752_1728</name>
</gene>
<dbReference type="EMBL" id="FNJW01000008">
    <property type="protein sequence ID" value="SDQ31094.1"/>
    <property type="molecule type" value="Genomic_DNA"/>
</dbReference>
<accession>A0A1H0ZUF3</accession>
<organism evidence="2 3">
    <name type="scientific">Carnobacterium viridans</name>
    <dbReference type="NCBI Taxonomy" id="174587"/>
    <lineage>
        <taxon>Bacteria</taxon>
        <taxon>Bacillati</taxon>
        <taxon>Bacillota</taxon>
        <taxon>Bacilli</taxon>
        <taxon>Lactobacillales</taxon>
        <taxon>Carnobacteriaceae</taxon>
        <taxon>Carnobacterium</taxon>
    </lineage>
</organism>
<proteinExistence type="predicted"/>
<keyword evidence="1" id="KW-1133">Transmembrane helix</keyword>
<dbReference type="AlphaFoldDB" id="A0A1H0ZUF3"/>
<protein>
    <submittedName>
        <fullName evidence="2">Putative membrane protein</fullName>
    </submittedName>
</protein>
<evidence type="ECO:0000313" key="2">
    <source>
        <dbReference type="EMBL" id="SDQ31094.1"/>
    </source>
</evidence>
<keyword evidence="1" id="KW-0812">Transmembrane</keyword>
<dbReference type="Proteomes" id="UP000199481">
    <property type="component" value="Unassembled WGS sequence"/>
</dbReference>